<dbReference type="AlphaFoldDB" id="A0A838B1J3"/>
<name>A0A838B1J3_9HYPH</name>
<feature type="transmembrane region" description="Helical" evidence="1">
    <location>
        <begin position="48"/>
        <end position="69"/>
    </location>
</feature>
<evidence type="ECO:0000313" key="3">
    <source>
        <dbReference type="Proteomes" id="UP000558284"/>
    </source>
</evidence>
<keyword evidence="1" id="KW-0472">Membrane</keyword>
<keyword evidence="1" id="KW-1133">Transmembrane helix</keyword>
<gene>
    <name evidence="2" type="ORF">H0241_05825</name>
</gene>
<dbReference type="Proteomes" id="UP000558284">
    <property type="component" value="Unassembled WGS sequence"/>
</dbReference>
<comment type="caution">
    <text evidence="2">The sequence shown here is derived from an EMBL/GenBank/DDBJ whole genome shotgun (WGS) entry which is preliminary data.</text>
</comment>
<protein>
    <submittedName>
        <fullName evidence="2">Uncharacterized protein</fullName>
    </submittedName>
</protein>
<dbReference type="RefSeq" id="WP_181056461.1">
    <property type="nucleotide sequence ID" value="NZ_JACDTY010000002.1"/>
</dbReference>
<keyword evidence="3" id="KW-1185">Reference proteome</keyword>
<evidence type="ECO:0000256" key="1">
    <source>
        <dbReference type="SAM" id="Phobius"/>
    </source>
</evidence>
<proteinExistence type="predicted"/>
<organism evidence="2 3">
    <name type="scientific">Mesorhizobium neociceri</name>
    <dbReference type="NCBI Taxonomy" id="1307853"/>
    <lineage>
        <taxon>Bacteria</taxon>
        <taxon>Pseudomonadati</taxon>
        <taxon>Pseudomonadota</taxon>
        <taxon>Alphaproteobacteria</taxon>
        <taxon>Hyphomicrobiales</taxon>
        <taxon>Phyllobacteriaceae</taxon>
        <taxon>Mesorhizobium</taxon>
    </lineage>
</organism>
<dbReference type="EMBL" id="JACDTY010000002">
    <property type="protein sequence ID" value="MBA1139772.1"/>
    <property type="molecule type" value="Genomic_DNA"/>
</dbReference>
<accession>A0A838B1J3</accession>
<reference evidence="2 3" key="1">
    <citation type="submission" date="2020-07" db="EMBL/GenBank/DDBJ databases">
        <title>Definition of the novel symbiovar canariense within Mesorhizobium novociceri, a new species of genus Mesorhizobium nodulating Cicer canariense in the Caldera de Taburiente National Park (La Palma, Canary Islands).</title>
        <authorList>
            <person name="Leon-Barrios M."/>
            <person name="Perez-Yepez J."/>
            <person name="Flores-Felix J.D."/>
            <person name="Ramirez-Baena M.H."/>
            <person name="Pulido-Suarez L."/>
            <person name="Igual J.M."/>
            <person name="Velazquez E."/>
            <person name="Peix A."/>
        </authorList>
    </citation>
    <scope>NUCLEOTIDE SEQUENCE [LARGE SCALE GENOMIC DNA]</scope>
    <source>
        <strain evidence="2 3">CCANP35</strain>
    </source>
</reference>
<sequence>MSDRDASAPATIVPTTMPIPICLGVTPEGLWVEAFQTDEDVRHYWRGYALGGAACAVLLIIELLAIHLLL</sequence>
<evidence type="ECO:0000313" key="2">
    <source>
        <dbReference type="EMBL" id="MBA1139772.1"/>
    </source>
</evidence>
<keyword evidence="1" id="KW-0812">Transmembrane</keyword>